<gene>
    <name evidence="3" type="ORF">B0I31_105626</name>
</gene>
<evidence type="ECO:0000259" key="2">
    <source>
        <dbReference type="Pfam" id="PF13400"/>
    </source>
</evidence>
<evidence type="ECO:0000313" key="4">
    <source>
        <dbReference type="Proteomes" id="UP000241118"/>
    </source>
</evidence>
<dbReference type="Pfam" id="PF13400">
    <property type="entry name" value="Tad"/>
    <property type="match status" value="1"/>
</dbReference>
<keyword evidence="4" id="KW-1185">Reference proteome</keyword>
<dbReference type="AlphaFoldDB" id="A0A2P8IB14"/>
<dbReference type="InterPro" id="IPR021202">
    <property type="entry name" value="Rv3654c-like"/>
</dbReference>
<dbReference type="Proteomes" id="UP000241118">
    <property type="component" value="Unassembled WGS sequence"/>
</dbReference>
<feature type="transmembrane region" description="Helical" evidence="1">
    <location>
        <begin position="12"/>
        <end position="31"/>
    </location>
</feature>
<sequence>MTGADDRGSASVVAVAVGAVWFGLVAVGVHVGEAVVARHRVAAAADLGALAAAGQLAGGVAHACARAEWVVERMGGRLTACQVDGWEVSVRVSGEGTVFGAPSARARAGPAEP</sequence>
<dbReference type="EMBL" id="PYAX01000005">
    <property type="protein sequence ID" value="PSL55655.1"/>
    <property type="molecule type" value="Genomic_DNA"/>
</dbReference>
<reference evidence="3 4" key="1">
    <citation type="submission" date="2018-03" db="EMBL/GenBank/DDBJ databases">
        <title>Genomic Encyclopedia of Type Strains, Phase III (KMG-III): the genomes of soil and plant-associated and newly described type strains.</title>
        <authorList>
            <person name="Whitman W."/>
        </authorList>
    </citation>
    <scope>NUCLEOTIDE SEQUENCE [LARGE SCALE GENOMIC DNA]</scope>
    <source>
        <strain evidence="3 4">CGMCC 4.7097</strain>
    </source>
</reference>
<keyword evidence="1" id="KW-1133">Transmembrane helix</keyword>
<comment type="caution">
    <text evidence="3">The sequence shown here is derived from an EMBL/GenBank/DDBJ whole genome shotgun (WGS) entry which is preliminary data.</text>
</comment>
<feature type="domain" description="Putative Flp pilus-assembly TadG-like N-terminal" evidence="2">
    <location>
        <begin position="8"/>
        <end position="54"/>
    </location>
</feature>
<dbReference type="InterPro" id="IPR028087">
    <property type="entry name" value="Tad_N"/>
</dbReference>
<keyword evidence="1" id="KW-0472">Membrane</keyword>
<organism evidence="3 4">
    <name type="scientific">Saccharothrix carnea</name>
    <dbReference type="NCBI Taxonomy" id="1280637"/>
    <lineage>
        <taxon>Bacteria</taxon>
        <taxon>Bacillati</taxon>
        <taxon>Actinomycetota</taxon>
        <taxon>Actinomycetes</taxon>
        <taxon>Pseudonocardiales</taxon>
        <taxon>Pseudonocardiaceae</taxon>
        <taxon>Saccharothrix</taxon>
    </lineage>
</organism>
<keyword evidence="1" id="KW-0812">Transmembrane</keyword>
<evidence type="ECO:0000256" key="1">
    <source>
        <dbReference type="SAM" id="Phobius"/>
    </source>
</evidence>
<name>A0A2P8IB14_SACCR</name>
<accession>A0A2P8IB14</accession>
<protein>
    <submittedName>
        <fullName evidence="3">Secretion/DNA translocation related TadE-like protein</fullName>
    </submittedName>
</protein>
<evidence type="ECO:0000313" key="3">
    <source>
        <dbReference type="EMBL" id="PSL55655.1"/>
    </source>
</evidence>
<dbReference type="NCBIfam" id="TIGR03816">
    <property type="entry name" value="tadE_like_DECH"/>
    <property type="match status" value="1"/>
</dbReference>
<proteinExistence type="predicted"/>
<dbReference type="OrthoDB" id="3701242at2"/>
<dbReference type="RefSeq" id="WP_106616482.1">
    <property type="nucleotide sequence ID" value="NZ_PYAX01000005.1"/>
</dbReference>